<dbReference type="InterPro" id="IPR010730">
    <property type="entry name" value="HET"/>
</dbReference>
<dbReference type="Pfam" id="PF26639">
    <property type="entry name" value="Het-6_barrel"/>
    <property type="match status" value="1"/>
</dbReference>
<reference evidence="2" key="1">
    <citation type="journal article" date="2020" name="Stud. Mycol.">
        <title>101 Dothideomycetes genomes: a test case for predicting lifestyles and emergence of pathogens.</title>
        <authorList>
            <person name="Haridas S."/>
            <person name="Albert R."/>
            <person name="Binder M."/>
            <person name="Bloem J."/>
            <person name="Labutti K."/>
            <person name="Salamov A."/>
            <person name="Andreopoulos B."/>
            <person name="Baker S."/>
            <person name="Barry K."/>
            <person name="Bills G."/>
            <person name="Bluhm B."/>
            <person name="Cannon C."/>
            <person name="Castanera R."/>
            <person name="Culley D."/>
            <person name="Daum C."/>
            <person name="Ezra D."/>
            <person name="Gonzalez J."/>
            <person name="Henrissat B."/>
            <person name="Kuo A."/>
            <person name="Liang C."/>
            <person name="Lipzen A."/>
            <person name="Lutzoni F."/>
            <person name="Magnuson J."/>
            <person name="Mondo S."/>
            <person name="Nolan M."/>
            <person name="Ohm R."/>
            <person name="Pangilinan J."/>
            <person name="Park H.-J."/>
            <person name="Ramirez L."/>
            <person name="Alfaro M."/>
            <person name="Sun H."/>
            <person name="Tritt A."/>
            <person name="Yoshinaga Y."/>
            <person name="Zwiers L.-H."/>
            <person name="Turgeon B."/>
            <person name="Goodwin S."/>
            <person name="Spatafora J."/>
            <person name="Crous P."/>
            <person name="Grigoriev I."/>
        </authorList>
    </citation>
    <scope>NUCLEOTIDE SEQUENCE</scope>
    <source>
        <strain evidence="2">CBS 101060</strain>
    </source>
</reference>
<comment type="caution">
    <text evidence="2">The sequence shown here is derived from an EMBL/GenBank/DDBJ whole genome shotgun (WGS) entry which is preliminary data.</text>
</comment>
<gene>
    <name evidence="2" type="ORF">M501DRAFT_1003701</name>
</gene>
<keyword evidence="3" id="KW-1185">Reference proteome</keyword>
<protein>
    <recommendedName>
        <fullName evidence="1">Heterokaryon incompatibility domain-containing protein</fullName>
    </recommendedName>
</protein>
<accession>A0A9P4VMX8</accession>
<dbReference type="OrthoDB" id="2157530at2759"/>
<proteinExistence type="predicted"/>
<dbReference type="PANTHER" id="PTHR24148">
    <property type="entry name" value="ANKYRIN REPEAT DOMAIN-CONTAINING PROTEIN 39 HOMOLOG-RELATED"/>
    <property type="match status" value="1"/>
</dbReference>
<dbReference type="Pfam" id="PF06985">
    <property type="entry name" value="HET"/>
    <property type="match status" value="1"/>
</dbReference>
<sequence length="697" mass="81057">MDATSEPHYHALGVDEIRVLKLQPGQEDDKIVVHLIHVRLSDNPEYEALSYVWRNSIEPDHAIDMEVEVQVTPLMPHAVDDMEWIRNNVMKMKFRELAHHPTHSFLYYSRGGERFPERISCDGSDIMIGGELHFALKNLRRATKSRTLWADALCINQSDPLERGEQVKLMASIYARATQVVIWLGGSYMEVEHAAMTLSGIRFRLASHIFHHDNKPTTAQMYELSQDPEWKAQHWDSIAELMRRNWFGRVWCLQEAVNAKKAVMQIGDKTIEMESLLDTIYRLYVFGLDTPLWSKGRPTGLLAVRTIYGLRASEESQRPSMLELLHHTRTFKCTFPSDKFYGLLNLVSDNETNGVVIDYTKDPSEVFIDFAVHDMLRKKYPVILHFCVRSNEKSELNLPSWVPDWTQHVWQESVTYNKYFNLGTYNASRDRAPHFSFSEDRRILFIEGIILDIIEEVELLRAIPPRERPKNVFRGDKDKPFWDIDAPETEKPWHIRDTDNKPFWESSHESFLDEYLSNRRTWVKNAISIAFPEKSCTPEQYEALWRTFLWDLAEQRERPGPEYEEYFSLWFQDVNNKTHISANFRKEKDAPGLDLRRLPGDAIEVDEEGRMSLMFAKAHEKCDNRRFYRTSGGRYGWAPDTTRSGDLVAVLHGLEAPFILRAAEDGRYVIVGDAYLHGVMYGAALDMGLEMQTLEIV</sequence>
<dbReference type="AlphaFoldDB" id="A0A9P4VMX8"/>
<dbReference type="InterPro" id="IPR052895">
    <property type="entry name" value="HetReg/Transcr_Mod"/>
</dbReference>
<evidence type="ECO:0000259" key="1">
    <source>
        <dbReference type="Pfam" id="PF06985"/>
    </source>
</evidence>
<feature type="domain" description="Heterokaryon incompatibility" evidence="1">
    <location>
        <begin position="115"/>
        <end position="255"/>
    </location>
</feature>
<dbReference type="EMBL" id="MU006095">
    <property type="protein sequence ID" value="KAF2839141.1"/>
    <property type="molecule type" value="Genomic_DNA"/>
</dbReference>
<evidence type="ECO:0000313" key="2">
    <source>
        <dbReference type="EMBL" id="KAF2839141.1"/>
    </source>
</evidence>
<dbReference type="Proteomes" id="UP000799429">
    <property type="component" value="Unassembled WGS sequence"/>
</dbReference>
<organism evidence="2 3">
    <name type="scientific">Patellaria atrata CBS 101060</name>
    <dbReference type="NCBI Taxonomy" id="1346257"/>
    <lineage>
        <taxon>Eukaryota</taxon>
        <taxon>Fungi</taxon>
        <taxon>Dikarya</taxon>
        <taxon>Ascomycota</taxon>
        <taxon>Pezizomycotina</taxon>
        <taxon>Dothideomycetes</taxon>
        <taxon>Dothideomycetes incertae sedis</taxon>
        <taxon>Patellariales</taxon>
        <taxon>Patellariaceae</taxon>
        <taxon>Patellaria</taxon>
    </lineage>
</organism>
<dbReference type="PANTHER" id="PTHR24148:SF64">
    <property type="entry name" value="HETEROKARYON INCOMPATIBILITY DOMAIN-CONTAINING PROTEIN"/>
    <property type="match status" value="1"/>
</dbReference>
<evidence type="ECO:0000313" key="3">
    <source>
        <dbReference type="Proteomes" id="UP000799429"/>
    </source>
</evidence>
<name>A0A9P4VMX8_9PEZI</name>